<proteinExistence type="predicted"/>
<sequence length="318" mass="36033">MDGGYIYILTNPSLPSLVKIGLTNRDPFRRAAELSSTGVPTPFQVSAALRVDHPRLIEGKMHHAFRSSRVQERREFFRAEPLDVFKTLVEIVESNQPLLQESAEGPLSGPDSLLTIDVRPYYLLTRKTESSVDDRLAVVEGQDFLSELSERLHRSDPIALANLITFEASGSPGANKILLDAILAESIQGDLIGLIWLIFIHHPERLSDLLARFPQHGVLVASTLLESIEPNTKDYRLDSSNWRSPFHSLIYSYDLIMAGYLEAEVFARQLGRNISLYDRLTSEMNRWFPRIWNDAARNDPTTRIRIETLRELILGLRG</sequence>
<dbReference type="EMBL" id="FWWU01000005">
    <property type="protein sequence ID" value="SMB81307.1"/>
    <property type="molecule type" value="Genomic_DNA"/>
</dbReference>
<dbReference type="InterPro" id="IPR018306">
    <property type="entry name" value="Phage_T5_Orf172_DNA-bd"/>
</dbReference>
<accession>A0A1W1UJQ9</accession>
<dbReference type="STRING" id="695939.SAMN00790413_04536"/>
<protein>
    <submittedName>
        <fullName evidence="2">T5orf172 domain-containing protein</fullName>
    </submittedName>
</protein>
<dbReference type="Proteomes" id="UP000192582">
    <property type="component" value="Unassembled WGS sequence"/>
</dbReference>
<dbReference type="AlphaFoldDB" id="A0A1W1UJQ9"/>
<reference evidence="2 3" key="1">
    <citation type="submission" date="2017-04" db="EMBL/GenBank/DDBJ databases">
        <authorList>
            <person name="Afonso C.L."/>
            <person name="Miller P.J."/>
            <person name="Scott M.A."/>
            <person name="Spackman E."/>
            <person name="Goraichik I."/>
            <person name="Dimitrov K.M."/>
            <person name="Suarez D.L."/>
            <person name="Swayne D.E."/>
        </authorList>
    </citation>
    <scope>NUCLEOTIDE SEQUENCE [LARGE SCALE GENOMIC DNA]</scope>
    <source>
        <strain evidence="2 3">KR-140</strain>
    </source>
</reference>
<feature type="domain" description="Bacteriophage T5 Orf172 DNA-binding" evidence="1">
    <location>
        <begin position="12"/>
        <end position="91"/>
    </location>
</feature>
<evidence type="ECO:0000259" key="1">
    <source>
        <dbReference type="SMART" id="SM00974"/>
    </source>
</evidence>
<keyword evidence="3" id="KW-1185">Reference proteome</keyword>
<evidence type="ECO:0000313" key="2">
    <source>
        <dbReference type="EMBL" id="SMB81307.1"/>
    </source>
</evidence>
<name>A0A1W1UJQ9_9DEIO</name>
<dbReference type="Pfam" id="PF10544">
    <property type="entry name" value="T5orf172"/>
    <property type="match status" value="1"/>
</dbReference>
<dbReference type="SMART" id="SM00974">
    <property type="entry name" value="T5orf172"/>
    <property type="match status" value="1"/>
</dbReference>
<organism evidence="2 3">
    <name type="scientific">Deinococcus hopiensis KR-140</name>
    <dbReference type="NCBI Taxonomy" id="695939"/>
    <lineage>
        <taxon>Bacteria</taxon>
        <taxon>Thermotogati</taxon>
        <taxon>Deinococcota</taxon>
        <taxon>Deinococci</taxon>
        <taxon>Deinococcales</taxon>
        <taxon>Deinococcaceae</taxon>
        <taxon>Deinococcus</taxon>
    </lineage>
</organism>
<gene>
    <name evidence="2" type="ORF">SAMN00790413_04536</name>
</gene>
<evidence type="ECO:0000313" key="3">
    <source>
        <dbReference type="Proteomes" id="UP000192582"/>
    </source>
</evidence>